<name>A0ABS3HR04_9ENTE</name>
<accession>A0ABS3HR04</accession>
<protein>
    <submittedName>
        <fullName evidence="1">Uncharacterized protein</fullName>
    </submittedName>
</protein>
<keyword evidence="2" id="KW-1185">Reference proteome</keyword>
<reference evidence="1 2" key="1">
    <citation type="submission" date="2021-03" db="EMBL/GenBank/DDBJ databases">
        <title>Enterococcal diversity collection.</title>
        <authorList>
            <person name="Gilmore M.S."/>
            <person name="Schwartzman J."/>
            <person name="Van Tyne D."/>
            <person name="Martin M."/>
            <person name="Earl A.M."/>
            <person name="Manson A.L."/>
            <person name="Straub T."/>
            <person name="Salamzade R."/>
            <person name="Saavedra J."/>
            <person name="Lebreton F."/>
            <person name="Prichula J."/>
            <person name="Schaufler K."/>
            <person name="Gaca A."/>
            <person name="Sgardioli B."/>
            <person name="Wagenaar J."/>
            <person name="Strong T."/>
        </authorList>
    </citation>
    <scope>NUCLEOTIDE SEQUENCE [LARGE SCALE GENOMIC DNA]</scope>
    <source>
        <strain evidence="1 2">DIV0080</strain>
    </source>
</reference>
<comment type="caution">
    <text evidence="1">The sequence shown here is derived from an EMBL/GenBank/DDBJ whole genome shotgun (WGS) entry which is preliminary data.</text>
</comment>
<organism evidence="1 2">
    <name type="scientific">Candidatus Vagococcus giribetii</name>
    <dbReference type="NCBI Taxonomy" id="2230876"/>
    <lineage>
        <taxon>Bacteria</taxon>
        <taxon>Bacillati</taxon>
        <taxon>Bacillota</taxon>
        <taxon>Bacilli</taxon>
        <taxon>Lactobacillales</taxon>
        <taxon>Enterococcaceae</taxon>
        <taxon>Vagococcus</taxon>
    </lineage>
</organism>
<gene>
    <name evidence="1" type="ORF">DOK76_03735</name>
</gene>
<proteinExistence type="predicted"/>
<evidence type="ECO:0000313" key="1">
    <source>
        <dbReference type="EMBL" id="MBO0476167.1"/>
    </source>
</evidence>
<dbReference type="RefSeq" id="WP_206965085.1">
    <property type="nucleotide sequence ID" value="NZ_JAFLVX010000011.1"/>
</dbReference>
<dbReference type="Proteomes" id="UP000664857">
    <property type="component" value="Unassembled WGS sequence"/>
</dbReference>
<evidence type="ECO:0000313" key="2">
    <source>
        <dbReference type="Proteomes" id="UP000664857"/>
    </source>
</evidence>
<sequence length="91" mass="10872">MRNKNVLNRIKALEEKANDKENDGFIRYVYSKLVFSDMSDQRLREIINLDKSDLDEVSKEIDVLIDEKMKKVKFKDIDKKLVEGLKRTYFI</sequence>
<dbReference type="EMBL" id="JAFLVX010000011">
    <property type="protein sequence ID" value="MBO0476167.1"/>
    <property type="molecule type" value="Genomic_DNA"/>
</dbReference>